<gene>
    <name evidence="1" type="ORF">AS033_00815</name>
</gene>
<accession>A0A0V8GI49</accession>
<name>A0A0V8GI49_9BACL</name>
<evidence type="ECO:0000313" key="2">
    <source>
        <dbReference type="Proteomes" id="UP000053797"/>
    </source>
</evidence>
<reference evidence="1 2" key="1">
    <citation type="journal article" date="2015" name="Int. J. Syst. Evol. Microbiol.">
        <title>Exiguobacterium enclense sp. nov., isolated from sediment.</title>
        <authorList>
            <person name="Dastager S.G."/>
            <person name="Mawlankar R."/>
            <person name="Sonalkar V.V."/>
            <person name="Thorat M.N."/>
            <person name="Mual P."/>
            <person name="Verma A."/>
            <person name="Krishnamurthi S."/>
            <person name="Tang S.K."/>
            <person name="Li W.J."/>
        </authorList>
    </citation>
    <scope>NUCLEOTIDE SEQUENCE [LARGE SCALE GENOMIC DNA]</scope>
    <source>
        <strain evidence="1 2">NIO-1109</strain>
    </source>
</reference>
<protein>
    <submittedName>
        <fullName evidence="1">Uncharacterized protein</fullName>
    </submittedName>
</protein>
<evidence type="ECO:0000313" key="1">
    <source>
        <dbReference type="EMBL" id="KSU49940.1"/>
    </source>
</evidence>
<comment type="caution">
    <text evidence="1">The sequence shown here is derived from an EMBL/GenBank/DDBJ whole genome shotgun (WGS) entry which is preliminary data.</text>
</comment>
<dbReference type="Proteomes" id="UP000053797">
    <property type="component" value="Unassembled WGS sequence"/>
</dbReference>
<dbReference type="EMBL" id="LNQL01000001">
    <property type="protein sequence ID" value="KSU49940.1"/>
    <property type="molecule type" value="Genomic_DNA"/>
</dbReference>
<dbReference type="AlphaFoldDB" id="A0A0V8GI49"/>
<dbReference type="OrthoDB" id="9884246at2"/>
<sequence length="179" mass="20648">MKKNMMKYTVIAIIVLFVAAIAIRYMYPYSALSINKKVEVDSDQTTNRYHNNLQKLSSHVPTLSEDEEYNEKIKAQVENILASSALNEKDVRKADVLQLLNDMNGLVKSIGHHVRYQPEYFNEKQRSYLIAFKNHLQANSYNTNQIIEDSFSSNDEIVTSIHELYKGMNQDIEALLQLS</sequence>
<proteinExistence type="predicted"/>
<organism evidence="1 2">
    <name type="scientific">Exiguobacterium indicum</name>
    <dbReference type="NCBI Taxonomy" id="296995"/>
    <lineage>
        <taxon>Bacteria</taxon>
        <taxon>Bacillati</taxon>
        <taxon>Bacillota</taxon>
        <taxon>Bacilli</taxon>
        <taxon>Bacillales</taxon>
        <taxon>Bacillales Family XII. Incertae Sedis</taxon>
        <taxon>Exiguobacterium</taxon>
    </lineage>
</organism>